<keyword evidence="1" id="KW-1133">Transmembrane helix</keyword>
<evidence type="ECO:0000256" key="1">
    <source>
        <dbReference type="SAM" id="Phobius"/>
    </source>
</evidence>
<organism evidence="2 3">
    <name type="scientific">Paraburkholderia bryophila</name>
    <dbReference type="NCBI Taxonomy" id="420952"/>
    <lineage>
        <taxon>Bacteria</taxon>
        <taxon>Pseudomonadati</taxon>
        <taxon>Pseudomonadota</taxon>
        <taxon>Betaproteobacteria</taxon>
        <taxon>Burkholderiales</taxon>
        <taxon>Burkholderiaceae</taxon>
        <taxon>Paraburkholderia</taxon>
    </lineage>
</organism>
<feature type="transmembrane region" description="Helical" evidence="1">
    <location>
        <begin position="7"/>
        <end position="26"/>
    </location>
</feature>
<evidence type="ECO:0000313" key="3">
    <source>
        <dbReference type="Proteomes" id="UP000540929"/>
    </source>
</evidence>
<dbReference type="EMBL" id="JACCAS010000002">
    <property type="protein sequence ID" value="NYH24837.1"/>
    <property type="molecule type" value="Genomic_DNA"/>
</dbReference>
<feature type="transmembrane region" description="Helical" evidence="1">
    <location>
        <begin position="46"/>
        <end position="65"/>
    </location>
</feature>
<keyword evidence="3" id="KW-1185">Reference proteome</keyword>
<dbReference type="PROSITE" id="PS51257">
    <property type="entry name" value="PROKAR_LIPOPROTEIN"/>
    <property type="match status" value="1"/>
</dbReference>
<sequence length="107" mass="11691">MWKDRATLGFSLVFAVLLLGGIFWIGCEPALSSLKDALGDSIGLVLVGYAFATAFALIGLIFQYFKVFADRGTSSRRFMSRGRAMLPVYGLAVFLLVAHLSAQHICR</sequence>
<accession>A0A7Y9WPT9</accession>
<dbReference type="Proteomes" id="UP000540929">
    <property type="component" value="Unassembled WGS sequence"/>
</dbReference>
<comment type="caution">
    <text evidence="2">The sequence shown here is derived from an EMBL/GenBank/DDBJ whole genome shotgun (WGS) entry which is preliminary data.</text>
</comment>
<proteinExistence type="predicted"/>
<name>A0A7Y9WPT9_9BURK</name>
<protein>
    <submittedName>
        <fullName evidence="2">Uncharacterized protein</fullName>
    </submittedName>
</protein>
<feature type="transmembrane region" description="Helical" evidence="1">
    <location>
        <begin position="86"/>
        <end position="105"/>
    </location>
</feature>
<dbReference type="RefSeq" id="WP_179745026.1">
    <property type="nucleotide sequence ID" value="NZ_JACCAS010000002.1"/>
</dbReference>
<dbReference type="AlphaFoldDB" id="A0A7Y9WPT9"/>
<keyword evidence="1" id="KW-0472">Membrane</keyword>
<keyword evidence="1" id="KW-0812">Transmembrane</keyword>
<reference evidence="2 3" key="1">
    <citation type="submission" date="2020-07" db="EMBL/GenBank/DDBJ databases">
        <title>Exploring microbial biodiversity for novel pathways involved in the catabolism of aromatic compounds derived from lignin.</title>
        <authorList>
            <person name="Elkins J."/>
        </authorList>
    </citation>
    <scope>NUCLEOTIDE SEQUENCE [LARGE SCALE GENOMIC DNA]</scope>
    <source>
        <strain evidence="2 3">H2C3C</strain>
    </source>
</reference>
<gene>
    <name evidence="2" type="ORF">GGD40_004408</name>
</gene>
<evidence type="ECO:0000313" key="2">
    <source>
        <dbReference type="EMBL" id="NYH24837.1"/>
    </source>
</evidence>